<proteinExistence type="predicted"/>
<evidence type="ECO:0000313" key="1">
    <source>
        <dbReference type="EnsemblMetazoa" id="PPA43729.1"/>
    </source>
</evidence>
<dbReference type="AlphaFoldDB" id="A0A2A6C5E6"/>
<protein>
    <submittedName>
        <fullName evidence="1">Uncharacterized protein</fullName>
    </submittedName>
</protein>
<dbReference type="EnsemblMetazoa" id="PPA43729.1">
    <property type="protein sequence ID" value="PPA43729.1"/>
    <property type="gene ID" value="WBGene00282098"/>
</dbReference>
<organism evidence="1 2">
    <name type="scientific">Pristionchus pacificus</name>
    <name type="common">Parasitic nematode worm</name>
    <dbReference type="NCBI Taxonomy" id="54126"/>
    <lineage>
        <taxon>Eukaryota</taxon>
        <taxon>Metazoa</taxon>
        <taxon>Ecdysozoa</taxon>
        <taxon>Nematoda</taxon>
        <taxon>Chromadorea</taxon>
        <taxon>Rhabditida</taxon>
        <taxon>Rhabditina</taxon>
        <taxon>Diplogasteromorpha</taxon>
        <taxon>Diplogasteroidea</taxon>
        <taxon>Neodiplogasteridae</taxon>
        <taxon>Pristionchus</taxon>
    </lineage>
</organism>
<dbReference type="Proteomes" id="UP000005239">
    <property type="component" value="Unassembled WGS sequence"/>
</dbReference>
<sequence>MSLLIIWYLKDQRVEENKCEGGRPPVDPSMAKGGQTFVPSLLQKSDPAIRSIHAISSISIVVWMFEALGPIVNPPHLHCA</sequence>
<gene>
    <name evidence="1" type="primary">WBGene00282098</name>
</gene>
<reference evidence="2" key="1">
    <citation type="journal article" date="2008" name="Nat. Genet.">
        <title>The Pristionchus pacificus genome provides a unique perspective on nematode lifestyle and parasitism.</title>
        <authorList>
            <person name="Dieterich C."/>
            <person name="Clifton S.W."/>
            <person name="Schuster L.N."/>
            <person name="Chinwalla A."/>
            <person name="Delehaunty K."/>
            <person name="Dinkelacker I."/>
            <person name="Fulton L."/>
            <person name="Fulton R."/>
            <person name="Godfrey J."/>
            <person name="Minx P."/>
            <person name="Mitreva M."/>
            <person name="Roeseler W."/>
            <person name="Tian H."/>
            <person name="Witte H."/>
            <person name="Yang S.P."/>
            <person name="Wilson R.K."/>
            <person name="Sommer R.J."/>
        </authorList>
    </citation>
    <scope>NUCLEOTIDE SEQUENCE [LARGE SCALE GENOMIC DNA]</scope>
    <source>
        <strain evidence="2">PS312</strain>
    </source>
</reference>
<name>A0A2A6C5E6_PRIPA</name>
<accession>A0A8R1Z653</accession>
<evidence type="ECO:0000313" key="2">
    <source>
        <dbReference type="Proteomes" id="UP000005239"/>
    </source>
</evidence>
<keyword evidence="2" id="KW-1185">Reference proteome</keyword>
<accession>A0A2A6C5E6</accession>
<reference evidence="1" key="2">
    <citation type="submission" date="2022-06" db="UniProtKB">
        <authorList>
            <consortium name="EnsemblMetazoa"/>
        </authorList>
    </citation>
    <scope>IDENTIFICATION</scope>
    <source>
        <strain evidence="1">PS312</strain>
    </source>
</reference>